<name>A0A8K1FRZ6_PYTOL</name>
<comment type="caution">
    <text evidence="4">The sequence shown here is derived from an EMBL/GenBank/DDBJ whole genome shotgun (WGS) entry which is preliminary data.</text>
</comment>
<keyword evidence="5" id="KW-1185">Reference proteome</keyword>
<organism evidence="4 5">
    <name type="scientific">Pythium oligandrum</name>
    <name type="common">Mycoparasitic fungus</name>
    <dbReference type="NCBI Taxonomy" id="41045"/>
    <lineage>
        <taxon>Eukaryota</taxon>
        <taxon>Sar</taxon>
        <taxon>Stramenopiles</taxon>
        <taxon>Oomycota</taxon>
        <taxon>Peronosporomycetes</taxon>
        <taxon>Pythiales</taxon>
        <taxon>Pythiaceae</taxon>
        <taxon>Pythium</taxon>
    </lineage>
</organism>
<feature type="chain" id="PRO_5035482935" description="Mucin-like protein" evidence="3">
    <location>
        <begin position="29"/>
        <end position="212"/>
    </location>
</feature>
<feature type="transmembrane region" description="Helical" evidence="2">
    <location>
        <begin position="178"/>
        <end position="197"/>
    </location>
</feature>
<keyword evidence="2" id="KW-0472">Membrane</keyword>
<evidence type="ECO:0000313" key="4">
    <source>
        <dbReference type="EMBL" id="TMW69512.1"/>
    </source>
</evidence>
<sequence>MRVAGRRSRALWLVVLVVLAIALLGVDARTRVVDTTADEESGAISADAAVDAAKSSVPPRTADEEVEEAEANLTPTVVPSKQTPSPTPTKATKTPTKTTAAPLPSDDDTLVSSDDSSADSSSSSASSNDSESTPEPETTETRGPDMTMPKLPDISAEKLTGDDGTVLRGSSSGGLDKTIVLIIVGGVACIGALVLVVSRRISKESRTADDVL</sequence>
<evidence type="ECO:0000256" key="1">
    <source>
        <dbReference type="SAM" id="MobiDB-lite"/>
    </source>
</evidence>
<proteinExistence type="predicted"/>
<dbReference type="Proteomes" id="UP000794436">
    <property type="component" value="Unassembled WGS sequence"/>
</dbReference>
<evidence type="ECO:0000313" key="5">
    <source>
        <dbReference type="Proteomes" id="UP000794436"/>
    </source>
</evidence>
<dbReference type="EMBL" id="SPLM01000001">
    <property type="protein sequence ID" value="TMW69512.1"/>
    <property type="molecule type" value="Genomic_DNA"/>
</dbReference>
<evidence type="ECO:0000256" key="3">
    <source>
        <dbReference type="SAM" id="SignalP"/>
    </source>
</evidence>
<feature type="compositionally biased region" description="Low complexity" evidence="1">
    <location>
        <begin position="74"/>
        <end position="102"/>
    </location>
</feature>
<dbReference type="AlphaFoldDB" id="A0A8K1FRZ6"/>
<feature type="signal peptide" evidence="3">
    <location>
        <begin position="1"/>
        <end position="28"/>
    </location>
</feature>
<feature type="region of interest" description="Disordered" evidence="1">
    <location>
        <begin position="39"/>
        <end position="165"/>
    </location>
</feature>
<evidence type="ECO:0008006" key="6">
    <source>
        <dbReference type="Google" id="ProtNLM"/>
    </source>
</evidence>
<accession>A0A8K1FRZ6</accession>
<feature type="compositionally biased region" description="Low complexity" evidence="1">
    <location>
        <begin position="110"/>
        <end position="131"/>
    </location>
</feature>
<keyword evidence="2" id="KW-0812">Transmembrane</keyword>
<feature type="compositionally biased region" description="Low complexity" evidence="1">
    <location>
        <begin position="42"/>
        <end position="57"/>
    </location>
</feature>
<protein>
    <recommendedName>
        <fullName evidence="6">Mucin-like protein</fullName>
    </recommendedName>
</protein>
<keyword evidence="2" id="KW-1133">Transmembrane helix</keyword>
<gene>
    <name evidence="4" type="ORF">Poli38472_001668</name>
</gene>
<evidence type="ECO:0000256" key="2">
    <source>
        <dbReference type="SAM" id="Phobius"/>
    </source>
</evidence>
<keyword evidence="3" id="KW-0732">Signal</keyword>
<reference evidence="4" key="1">
    <citation type="submission" date="2019-03" db="EMBL/GenBank/DDBJ databases">
        <title>Long read genome sequence of the mycoparasitic Pythium oligandrum ATCC 38472 isolated from sugarbeet rhizosphere.</title>
        <authorList>
            <person name="Gaulin E."/>
        </authorList>
    </citation>
    <scope>NUCLEOTIDE SEQUENCE</scope>
    <source>
        <strain evidence="4">ATCC 38472_TT</strain>
    </source>
</reference>